<dbReference type="Pfam" id="PF00664">
    <property type="entry name" value="ABC_membrane"/>
    <property type="match status" value="1"/>
</dbReference>
<accession>A0ABT7JN67</accession>
<dbReference type="GO" id="GO:0005524">
    <property type="term" value="F:ATP binding"/>
    <property type="evidence" value="ECO:0007669"/>
    <property type="project" value="UniProtKB-KW"/>
</dbReference>
<dbReference type="Gene3D" id="1.20.1560.10">
    <property type="entry name" value="ABC transporter type 1, transmembrane domain"/>
    <property type="match status" value="1"/>
</dbReference>
<keyword evidence="7 8" id="KW-0472">Membrane</keyword>
<feature type="transmembrane region" description="Helical" evidence="8">
    <location>
        <begin position="193"/>
        <end position="212"/>
    </location>
</feature>
<dbReference type="Proteomes" id="UP001172645">
    <property type="component" value="Unassembled WGS sequence"/>
</dbReference>
<dbReference type="RefSeq" id="WP_285866097.1">
    <property type="nucleotide sequence ID" value="NZ_JARFYM010000001.1"/>
</dbReference>
<gene>
    <name evidence="11" type="ORF">PY649_00385</name>
</gene>
<evidence type="ECO:0000313" key="11">
    <source>
        <dbReference type="EMBL" id="MDL2397337.1"/>
    </source>
</evidence>
<evidence type="ECO:0000256" key="6">
    <source>
        <dbReference type="ARBA" id="ARBA00022989"/>
    </source>
</evidence>
<keyword evidence="6 8" id="KW-1133">Transmembrane helix</keyword>
<evidence type="ECO:0000256" key="2">
    <source>
        <dbReference type="ARBA" id="ARBA00005417"/>
    </source>
</evidence>
<keyword evidence="12" id="KW-1185">Reference proteome</keyword>
<evidence type="ECO:0000256" key="8">
    <source>
        <dbReference type="SAM" id="Phobius"/>
    </source>
</evidence>
<dbReference type="Pfam" id="PF00005">
    <property type="entry name" value="ABC_tran"/>
    <property type="match status" value="1"/>
</dbReference>
<feature type="domain" description="ABC transporter" evidence="9">
    <location>
        <begin position="370"/>
        <end position="609"/>
    </location>
</feature>
<dbReference type="CDD" id="cd07346">
    <property type="entry name" value="ABC_6TM_exporters"/>
    <property type="match status" value="1"/>
</dbReference>
<keyword evidence="4" id="KW-0547">Nucleotide-binding</keyword>
<evidence type="ECO:0000259" key="10">
    <source>
        <dbReference type="PROSITE" id="PS50929"/>
    </source>
</evidence>
<dbReference type="InterPro" id="IPR011527">
    <property type="entry name" value="ABC1_TM_dom"/>
</dbReference>
<name>A0ABT7JN67_9HYPH</name>
<dbReference type="InterPro" id="IPR003593">
    <property type="entry name" value="AAA+_ATPase"/>
</dbReference>
<dbReference type="PANTHER" id="PTHR43394:SF1">
    <property type="entry name" value="ATP-BINDING CASSETTE SUB-FAMILY B MEMBER 10, MITOCHONDRIAL"/>
    <property type="match status" value="1"/>
</dbReference>
<evidence type="ECO:0000256" key="1">
    <source>
        <dbReference type="ARBA" id="ARBA00004651"/>
    </source>
</evidence>
<dbReference type="SUPFAM" id="SSF52540">
    <property type="entry name" value="P-loop containing nucleoside triphosphate hydrolases"/>
    <property type="match status" value="1"/>
</dbReference>
<dbReference type="InterPro" id="IPR036640">
    <property type="entry name" value="ABC1_TM_sf"/>
</dbReference>
<dbReference type="PANTHER" id="PTHR43394">
    <property type="entry name" value="ATP-DEPENDENT PERMEASE MDL1, MITOCHONDRIAL"/>
    <property type="match status" value="1"/>
</dbReference>
<protein>
    <submittedName>
        <fullName evidence="11">ABC transporter ATP-binding protein</fullName>
    </submittedName>
</protein>
<feature type="domain" description="ABC transmembrane type-1" evidence="10">
    <location>
        <begin position="45"/>
        <end position="336"/>
    </location>
</feature>
<reference evidence="11" key="1">
    <citation type="submission" date="2023-06" db="EMBL/GenBank/DDBJ databases">
        <title>Phylogenetic Diversity of Rhizobium strains.</title>
        <authorList>
            <person name="Moura F.T."/>
            <person name="Helene L.C.F."/>
            <person name="Hungria M."/>
        </authorList>
    </citation>
    <scope>NUCLEOTIDE SEQUENCE</scope>
    <source>
        <strain evidence="11">CCGE526</strain>
    </source>
</reference>
<dbReference type="InterPro" id="IPR003439">
    <property type="entry name" value="ABC_transporter-like_ATP-bd"/>
</dbReference>
<evidence type="ECO:0000259" key="9">
    <source>
        <dbReference type="PROSITE" id="PS50893"/>
    </source>
</evidence>
<comment type="subcellular location">
    <subcellularLocation>
        <location evidence="1">Cell membrane</location>
        <topology evidence="1">Multi-pass membrane protein</topology>
    </subcellularLocation>
</comment>
<proteinExistence type="inferred from homology"/>
<dbReference type="PROSITE" id="PS50929">
    <property type="entry name" value="ABC_TM1F"/>
    <property type="match status" value="1"/>
</dbReference>
<keyword evidence="3 8" id="KW-0812">Transmembrane</keyword>
<dbReference type="InterPro" id="IPR017871">
    <property type="entry name" value="ABC_transporter-like_CS"/>
</dbReference>
<evidence type="ECO:0000256" key="5">
    <source>
        <dbReference type="ARBA" id="ARBA00022840"/>
    </source>
</evidence>
<dbReference type="SUPFAM" id="SSF90123">
    <property type="entry name" value="ABC transporter transmembrane region"/>
    <property type="match status" value="1"/>
</dbReference>
<dbReference type="InterPro" id="IPR027417">
    <property type="entry name" value="P-loop_NTPase"/>
</dbReference>
<evidence type="ECO:0000256" key="4">
    <source>
        <dbReference type="ARBA" id="ARBA00022741"/>
    </source>
</evidence>
<feature type="transmembrane region" description="Helical" evidence="8">
    <location>
        <begin position="44"/>
        <end position="65"/>
    </location>
</feature>
<feature type="transmembrane region" description="Helical" evidence="8">
    <location>
        <begin position="85"/>
        <end position="106"/>
    </location>
</feature>
<dbReference type="EMBL" id="JARFYM010000001">
    <property type="protein sequence ID" value="MDL2397337.1"/>
    <property type="molecule type" value="Genomic_DNA"/>
</dbReference>
<feature type="transmembrane region" description="Helical" evidence="8">
    <location>
        <begin position="164"/>
        <end position="187"/>
    </location>
</feature>
<sequence length="618" mass="68131">MLIRSVYRLFETWIDPYYRTGDLRPPRSLWAFIWYYVGQAKGPFLAMAVLGGAVAMLEAALFWFVGHLVDILDKVRPGAGWAGLLSGHGGALLGMVFVVLVVRFVVVSLGALVEEQVVVPGFLNLVRWQAYMHVARQSVSFFQNDFSGRIVTKVWSAGQSTGDLVVSLLQVVWFIIIYAASTIALVGGLDWRLALVIAVWIGIFSMLARYFVPRIRRHARNAAEASSMLNGRMVDAYANIQTLKLFGREEQNDDYIRNGFDRFQAAVMPFTRLLTGVRSSLALLSGVMITTIAALAIHLWLAGEISTGGVAFTLSMVLRLNMLFGRMMAQFNAIMRNLGTIQNSAEMISEPIGLVDQPGARDLQIVSPDIRFEHVAFHYGRGRGVIDDFSLTVRAGEKIGIVGRSGAGKTTLVNLLLRFYDLEGGRILIDGQDIAAVRQESLRSEIGMVTQDTALLNRSIRDNILFGRPKASEEQMTQATRRAEADQFIMTLEDQKGRKGYAAHVGERGVKLSGGQRQRIAIARVMLKDAPILVLDEATSALDSEVEAALQSNLESLMEGKTVLAIAHRLSTIAKLDRLIVIDKGRIIEDGTHDELVVRGGLYSELWARQSGGFIAAE</sequence>
<keyword evidence="5 11" id="KW-0067">ATP-binding</keyword>
<evidence type="ECO:0000256" key="3">
    <source>
        <dbReference type="ARBA" id="ARBA00022692"/>
    </source>
</evidence>
<dbReference type="PROSITE" id="PS00211">
    <property type="entry name" value="ABC_TRANSPORTER_1"/>
    <property type="match status" value="1"/>
</dbReference>
<evidence type="ECO:0000256" key="7">
    <source>
        <dbReference type="ARBA" id="ARBA00023136"/>
    </source>
</evidence>
<organism evidence="11 12">
    <name type="scientific">Rhizobium mayense</name>
    <dbReference type="NCBI Taxonomy" id="1312184"/>
    <lineage>
        <taxon>Bacteria</taxon>
        <taxon>Pseudomonadati</taxon>
        <taxon>Pseudomonadota</taxon>
        <taxon>Alphaproteobacteria</taxon>
        <taxon>Hyphomicrobiales</taxon>
        <taxon>Rhizobiaceae</taxon>
        <taxon>Rhizobium/Agrobacterium group</taxon>
        <taxon>Rhizobium</taxon>
    </lineage>
</organism>
<dbReference type="InterPro" id="IPR039421">
    <property type="entry name" value="Type_1_exporter"/>
</dbReference>
<dbReference type="PROSITE" id="PS50893">
    <property type="entry name" value="ABC_TRANSPORTER_2"/>
    <property type="match status" value="1"/>
</dbReference>
<dbReference type="Gene3D" id="3.40.50.300">
    <property type="entry name" value="P-loop containing nucleotide triphosphate hydrolases"/>
    <property type="match status" value="1"/>
</dbReference>
<comment type="caution">
    <text evidence="11">The sequence shown here is derived from an EMBL/GenBank/DDBJ whole genome shotgun (WGS) entry which is preliminary data.</text>
</comment>
<evidence type="ECO:0000313" key="12">
    <source>
        <dbReference type="Proteomes" id="UP001172645"/>
    </source>
</evidence>
<feature type="transmembrane region" description="Helical" evidence="8">
    <location>
        <begin position="281"/>
        <end position="301"/>
    </location>
</feature>
<dbReference type="SMART" id="SM00382">
    <property type="entry name" value="AAA"/>
    <property type="match status" value="1"/>
</dbReference>
<comment type="similarity">
    <text evidence="2">Belongs to the ABC transporter superfamily.</text>
</comment>